<evidence type="ECO:0000313" key="2">
    <source>
        <dbReference type="EMBL" id="RLN08314.1"/>
    </source>
</evidence>
<dbReference type="STRING" id="4540.A0A3L6RSP7"/>
<dbReference type="SUPFAM" id="SSF54762">
    <property type="entry name" value="Signal recognition particle alu RNA binding heterodimer, SRP9/14"/>
    <property type="match status" value="1"/>
</dbReference>
<dbReference type="Proteomes" id="UP000275267">
    <property type="component" value="Unassembled WGS sequence"/>
</dbReference>
<comment type="caution">
    <text evidence="2">The sequence shown here is derived from an EMBL/GenBank/DDBJ whole genome shotgun (WGS) entry which is preliminary data.</text>
</comment>
<dbReference type="PANTHER" id="PTHR12834:SF12">
    <property type="entry name" value="SIGNAL RECOGNITION PARTICLE 9 KDA PROTEIN"/>
    <property type="match status" value="1"/>
</dbReference>
<dbReference type="InterPro" id="IPR009018">
    <property type="entry name" value="Signal_recog_particle_SRP9/14"/>
</dbReference>
<dbReference type="GO" id="GO:0005786">
    <property type="term" value="C:signal recognition particle, endoplasmic reticulum targeting"/>
    <property type="evidence" value="ECO:0007669"/>
    <property type="project" value="TreeGrafter"/>
</dbReference>
<proteinExistence type="predicted"/>
<organism evidence="2 3">
    <name type="scientific">Panicum miliaceum</name>
    <name type="common">Proso millet</name>
    <name type="synonym">Broomcorn millet</name>
    <dbReference type="NCBI Taxonomy" id="4540"/>
    <lineage>
        <taxon>Eukaryota</taxon>
        <taxon>Viridiplantae</taxon>
        <taxon>Streptophyta</taxon>
        <taxon>Embryophyta</taxon>
        <taxon>Tracheophyta</taxon>
        <taxon>Spermatophyta</taxon>
        <taxon>Magnoliopsida</taxon>
        <taxon>Liliopsida</taxon>
        <taxon>Poales</taxon>
        <taxon>Poaceae</taxon>
        <taxon>PACMAD clade</taxon>
        <taxon>Panicoideae</taxon>
        <taxon>Panicodae</taxon>
        <taxon>Paniceae</taxon>
        <taxon>Panicinae</taxon>
        <taxon>Panicum</taxon>
        <taxon>Panicum sect. Panicum</taxon>
    </lineage>
</organism>
<dbReference type="OrthoDB" id="360923at2759"/>
<accession>A0A3L6RSP7</accession>
<dbReference type="Gene3D" id="3.30.720.10">
    <property type="entry name" value="Signal recognition particle alu RNA binding heterodimer, srp9/1"/>
    <property type="match status" value="1"/>
</dbReference>
<dbReference type="AlphaFoldDB" id="A0A3L6RSP7"/>
<evidence type="ECO:0000313" key="3">
    <source>
        <dbReference type="Proteomes" id="UP000275267"/>
    </source>
</evidence>
<evidence type="ECO:0000259" key="1">
    <source>
        <dbReference type="Pfam" id="PF05486"/>
    </source>
</evidence>
<protein>
    <recommendedName>
        <fullName evidence="1">SRP9 domain-containing protein</fullName>
    </recommendedName>
</protein>
<feature type="domain" description="SRP9" evidence="1">
    <location>
        <begin position="4"/>
        <end position="47"/>
    </location>
</feature>
<dbReference type="GO" id="GO:0006614">
    <property type="term" value="P:SRP-dependent cotranslational protein targeting to membrane"/>
    <property type="evidence" value="ECO:0007669"/>
    <property type="project" value="InterPro"/>
</dbReference>
<gene>
    <name evidence="2" type="ORF">C2845_PM11G06780</name>
</gene>
<dbReference type="InterPro" id="IPR039914">
    <property type="entry name" value="SRP9-like"/>
</dbReference>
<keyword evidence="3" id="KW-1185">Reference proteome</keyword>
<dbReference type="GO" id="GO:0008312">
    <property type="term" value="F:7S RNA binding"/>
    <property type="evidence" value="ECO:0007669"/>
    <property type="project" value="InterPro"/>
</dbReference>
<dbReference type="Pfam" id="PF05486">
    <property type="entry name" value="SRP9-21"/>
    <property type="match status" value="1"/>
</dbReference>
<dbReference type="InterPro" id="IPR039432">
    <property type="entry name" value="SRP9_dom"/>
</dbReference>
<name>A0A3L6RSP7_PANMI</name>
<reference evidence="3" key="1">
    <citation type="journal article" date="2019" name="Nat. Commun.">
        <title>The genome of broomcorn millet.</title>
        <authorList>
            <person name="Zou C."/>
            <person name="Miki D."/>
            <person name="Li D."/>
            <person name="Tang Q."/>
            <person name="Xiao L."/>
            <person name="Rajput S."/>
            <person name="Deng P."/>
            <person name="Jia W."/>
            <person name="Huang R."/>
            <person name="Zhang M."/>
            <person name="Sun Y."/>
            <person name="Hu J."/>
            <person name="Fu X."/>
            <person name="Schnable P.S."/>
            <person name="Li F."/>
            <person name="Zhang H."/>
            <person name="Feng B."/>
            <person name="Zhu X."/>
            <person name="Liu R."/>
            <person name="Schnable J.C."/>
            <person name="Zhu J.-K."/>
            <person name="Zhang H."/>
        </authorList>
    </citation>
    <scope>NUCLEOTIDE SEQUENCE [LARGE SCALE GENOMIC DNA]</scope>
</reference>
<sequence>MVYVDSWYEFVERSVQLFRTDDPSATRYVMKYRHCEGKLVLKVTDDRECGTTDWIGISSQLKGQLGQTDVGIKMSLVLLGVVV</sequence>
<dbReference type="EMBL" id="PQIB02000007">
    <property type="protein sequence ID" value="RLN08314.1"/>
    <property type="molecule type" value="Genomic_DNA"/>
</dbReference>
<dbReference type="PANTHER" id="PTHR12834">
    <property type="entry name" value="SIGNAL RECOGNITION PARTICLE 9 KDA PROTEIN"/>
    <property type="match status" value="1"/>
</dbReference>